<sequence length="173" mass="20621">MTQQFDPNNAQNLVEIEKQFAVRAVEHAQVYWNLLEKVQPKDLRLTRIDDEIFEDLSNRFPELAKEPYEGLIKLDEDWMKSPDGKKRWREFIDSYKDKVKDYNFGSLIRTDCRDEYGETNTIFVTRMQIARNRLGLNDAAHELAIHEAEKERQQKEKEKQEAERTKKGKTKRS</sequence>
<organism evidence="3 4">
    <name type="scientific">Sanghuangporus baumii</name>
    <name type="common">Phellinus baumii</name>
    <dbReference type="NCBI Taxonomy" id="108892"/>
    <lineage>
        <taxon>Eukaryota</taxon>
        <taxon>Fungi</taxon>
        <taxon>Dikarya</taxon>
        <taxon>Basidiomycota</taxon>
        <taxon>Agaricomycotina</taxon>
        <taxon>Agaricomycetes</taxon>
        <taxon>Hymenochaetales</taxon>
        <taxon>Hymenochaetaceae</taxon>
        <taxon>Sanghuangporus</taxon>
    </lineage>
</organism>
<evidence type="ECO:0000313" key="4">
    <source>
        <dbReference type="Proteomes" id="UP000757232"/>
    </source>
</evidence>
<dbReference type="InterPro" id="IPR023139">
    <property type="entry name" value="PBDC1-like_dom_sf"/>
</dbReference>
<feature type="compositionally biased region" description="Basic and acidic residues" evidence="1">
    <location>
        <begin position="146"/>
        <end position="165"/>
    </location>
</feature>
<dbReference type="InterPro" id="IPR008476">
    <property type="entry name" value="PBDC1_metazoa/fungi"/>
</dbReference>
<dbReference type="AlphaFoldDB" id="A0A9Q5N6I1"/>
<dbReference type="Gene3D" id="1.10.3560.10">
    <property type="entry name" value="yst0336 like domain"/>
    <property type="match status" value="1"/>
</dbReference>
<dbReference type="Proteomes" id="UP000757232">
    <property type="component" value="Unassembled WGS sequence"/>
</dbReference>
<evidence type="ECO:0000259" key="2">
    <source>
        <dbReference type="Pfam" id="PF04669"/>
    </source>
</evidence>
<evidence type="ECO:0000313" key="3">
    <source>
        <dbReference type="EMBL" id="OCB89162.1"/>
    </source>
</evidence>
<reference evidence="3" key="1">
    <citation type="submission" date="2016-06" db="EMBL/GenBank/DDBJ databases">
        <title>Draft Genome sequence of the fungus Inonotus baumii.</title>
        <authorList>
            <person name="Zhu H."/>
            <person name="Lin W."/>
        </authorList>
    </citation>
    <scope>NUCLEOTIDE SEQUENCE</scope>
    <source>
        <strain evidence="3">821</strain>
    </source>
</reference>
<dbReference type="PANTHER" id="PTHR13410">
    <property type="entry name" value="PROTEIN PBDC1"/>
    <property type="match status" value="1"/>
</dbReference>
<accession>A0A9Q5N6I1</accession>
<gene>
    <name evidence="3" type="ORF">A7U60_g3645</name>
</gene>
<evidence type="ECO:0000256" key="1">
    <source>
        <dbReference type="SAM" id="MobiDB-lite"/>
    </source>
</evidence>
<feature type="domain" description="Polysaccharide biosynthesis" evidence="2">
    <location>
        <begin position="16"/>
        <end position="141"/>
    </location>
</feature>
<dbReference type="PANTHER" id="PTHR13410:SF9">
    <property type="entry name" value="PROTEIN PBDC1"/>
    <property type="match status" value="1"/>
</dbReference>
<dbReference type="Pfam" id="PF04669">
    <property type="entry name" value="PBDC1"/>
    <property type="match status" value="1"/>
</dbReference>
<keyword evidence="4" id="KW-1185">Reference proteome</keyword>
<dbReference type="GO" id="GO:0005737">
    <property type="term" value="C:cytoplasm"/>
    <property type="evidence" value="ECO:0007669"/>
    <property type="project" value="TreeGrafter"/>
</dbReference>
<name>A0A9Q5N6I1_SANBA</name>
<dbReference type="EMBL" id="LNZH02000163">
    <property type="protein sequence ID" value="OCB89162.1"/>
    <property type="molecule type" value="Genomic_DNA"/>
</dbReference>
<dbReference type="InterPro" id="IPR021148">
    <property type="entry name" value="Polysacc_synth_dom"/>
</dbReference>
<proteinExistence type="predicted"/>
<dbReference type="OrthoDB" id="10248897at2759"/>
<protein>
    <submittedName>
        <fullName evidence="3">DUF757-domain-containing protein</fullName>
    </submittedName>
</protein>
<feature type="region of interest" description="Disordered" evidence="1">
    <location>
        <begin position="146"/>
        <end position="173"/>
    </location>
</feature>
<comment type="caution">
    <text evidence="3">The sequence shown here is derived from an EMBL/GenBank/DDBJ whole genome shotgun (WGS) entry which is preliminary data.</text>
</comment>